<dbReference type="Pfam" id="PF00186">
    <property type="entry name" value="DHFR_1"/>
    <property type="match status" value="1"/>
</dbReference>
<accession>A0A5C5FRT7</accession>
<comment type="caution">
    <text evidence="9">The sequence shown here is derived from an EMBL/GenBank/DDBJ whole genome shotgun (WGS) entry which is preliminary data.</text>
</comment>
<gene>
    <name evidence="9" type="ORF">DMC30DRAFT_411981</name>
</gene>
<protein>
    <recommendedName>
        <fullName evidence="3">Dihydrofolate reductase</fullName>
        <ecNumber evidence="2">1.5.1.3</ecNumber>
    </recommendedName>
</protein>
<dbReference type="SUPFAM" id="SSF53597">
    <property type="entry name" value="Dihydrofolate reductase-like"/>
    <property type="match status" value="1"/>
</dbReference>
<keyword evidence="10" id="KW-1185">Reference proteome</keyword>
<proteinExistence type="inferred from homology"/>
<dbReference type="InterPro" id="IPR001796">
    <property type="entry name" value="DHFR_dom"/>
</dbReference>
<reference evidence="9 10" key="1">
    <citation type="submission" date="2019-03" db="EMBL/GenBank/DDBJ databases">
        <title>Rhodosporidium diobovatum UCD-FST 08-225 genome sequencing, assembly, and annotation.</title>
        <authorList>
            <person name="Fakankun I.U."/>
            <person name="Fristensky B."/>
            <person name="Levin D.B."/>
        </authorList>
    </citation>
    <scope>NUCLEOTIDE SEQUENCE [LARGE SCALE GENOMIC DNA]</scope>
    <source>
        <strain evidence="9 10">UCD-FST 08-225</strain>
    </source>
</reference>
<dbReference type="GO" id="GO:0050661">
    <property type="term" value="F:NADP binding"/>
    <property type="evidence" value="ECO:0007669"/>
    <property type="project" value="InterPro"/>
</dbReference>
<evidence type="ECO:0000313" key="10">
    <source>
        <dbReference type="Proteomes" id="UP000311382"/>
    </source>
</evidence>
<evidence type="ECO:0000256" key="4">
    <source>
        <dbReference type="ARBA" id="ARBA00022563"/>
    </source>
</evidence>
<organism evidence="9 10">
    <name type="scientific">Rhodotorula diobovata</name>
    <dbReference type="NCBI Taxonomy" id="5288"/>
    <lineage>
        <taxon>Eukaryota</taxon>
        <taxon>Fungi</taxon>
        <taxon>Dikarya</taxon>
        <taxon>Basidiomycota</taxon>
        <taxon>Pucciniomycotina</taxon>
        <taxon>Microbotryomycetes</taxon>
        <taxon>Sporidiobolales</taxon>
        <taxon>Sporidiobolaceae</taxon>
        <taxon>Rhodotorula</taxon>
    </lineage>
</organism>
<evidence type="ECO:0000256" key="3">
    <source>
        <dbReference type="ARBA" id="ARBA00018886"/>
    </source>
</evidence>
<dbReference type="Gene3D" id="3.40.430.10">
    <property type="entry name" value="Dihydrofolate Reductase, subunit A"/>
    <property type="match status" value="1"/>
</dbReference>
<dbReference type="InterPro" id="IPR024072">
    <property type="entry name" value="DHFR-like_dom_sf"/>
</dbReference>
<evidence type="ECO:0000313" key="9">
    <source>
        <dbReference type="EMBL" id="TNY19598.1"/>
    </source>
</evidence>
<dbReference type="OrthoDB" id="414698at2759"/>
<dbReference type="GO" id="GO:0004146">
    <property type="term" value="F:dihydrofolate reductase activity"/>
    <property type="evidence" value="ECO:0007669"/>
    <property type="project" value="UniProtKB-EC"/>
</dbReference>
<evidence type="ECO:0000256" key="6">
    <source>
        <dbReference type="ARBA" id="ARBA00023002"/>
    </source>
</evidence>
<sequence>MSAEMKPVPLTLVVAATPSNAIGRNSTLPWRLSQEMAYFARVTKGEQIGRNAVVMGRKSWEGIPSRFRPLPERENVVVSRQPGFDLGSAPRTHLAPSLASAVSLLRDLPLASFANSAAPIDRVFLIGGAQLYNAALQEAAAPSTDSPTSPYVVDRVLLTRLSTDYPDCDTYLHDFAADLTPGGDKVWRRASHDELRAWAGWEVPEGVQREQDKLVKGEDKVVEYEFQMWVR</sequence>
<comment type="similarity">
    <text evidence="7">Belongs to the dihydrofolate reductase family.</text>
</comment>
<dbReference type="InterPro" id="IPR012259">
    <property type="entry name" value="DHFR"/>
</dbReference>
<dbReference type="GO" id="GO:0046452">
    <property type="term" value="P:dihydrofolate metabolic process"/>
    <property type="evidence" value="ECO:0007669"/>
    <property type="project" value="TreeGrafter"/>
</dbReference>
<evidence type="ECO:0000256" key="5">
    <source>
        <dbReference type="ARBA" id="ARBA00022857"/>
    </source>
</evidence>
<feature type="domain" description="DHFR" evidence="8">
    <location>
        <begin position="9"/>
        <end position="231"/>
    </location>
</feature>
<dbReference type="PROSITE" id="PS51330">
    <property type="entry name" value="DHFR_2"/>
    <property type="match status" value="1"/>
</dbReference>
<dbReference type="GO" id="GO:0006730">
    <property type="term" value="P:one-carbon metabolic process"/>
    <property type="evidence" value="ECO:0007669"/>
    <property type="project" value="UniProtKB-KW"/>
</dbReference>
<dbReference type="PROSITE" id="PS00075">
    <property type="entry name" value="DHFR_1"/>
    <property type="match status" value="1"/>
</dbReference>
<name>A0A5C5FRT7_9BASI</name>
<evidence type="ECO:0000256" key="7">
    <source>
        <dbReference type="RuleBase" id="RU004474"/>
    </source>
</evidence>
<keyword evidence="5" id="KW-0521">NADP</keyword>
<dbReference type="CDD" id="cd00209">
    <property type="entry name" value="DHFR"/>
    <property type="match status" value="1"/>
</dbReference>
<dbReference type="EC" id="1.5.1.3" evidence="2"/>
<dbReference type="PANTHER" id="PTHR48069:SF3">
    <property type="entry name" value="DIHYDROFOLATE REDUCTASE"/>
    <property type="match status" value="1"/>
</dbReference>
<dbReference type="UniPathway" id="UPA00077">
    <property type="reaction ID" value="UER00158"/>
</dbReference>
<keyword evidence="4" id="KW-0554">One-carbon metabolism</keyword>
<dbReference type="PRINTS" id="PR00070">
    <property type="entry name" value="DHFR"/>
</dbReference>
<keyword evidence="6" id="KW-0560">Oxidoreductase</keyword>
<comment type="pathway">
    <text evidence="1">Cofactor biosynthesis; tetrahydrofolate biosynthesis; 5,6,7,8-tetrahydrofolate from 7,8-dihydrofolate: step 1/1.</text>
</comment>
<evidence type="ECO:0000259" key="8">
    <source>
        <dbReference type="PROSITE" id="PS51330"/>
    </source>
</evidence>
<dbReference type="GO" id="GO:0046655">
    <property type="term" value="P:folic acid metabolic process"/>
    <property type="evidence" value="ECO:0007669"/>
    <property type="project" value="TreeGrafter"/>
</dbReference>
<evidence type="ECO:0000256" key="1">
    <source>
        <dbReference type="ARBA" id="ARBA00004903"/>
    </source>
</evidence>
<dbReference type="EMBL" id="SOZI01000090">
    <property type="protein sequence ID" value="TNY19598.1"/>
    <property type="molecule type" value="Genomic_DNA"/>
</dbReference>
<dbReference type="GO" id="GO:0046654">
    <property type="term" value="P:tetrahydrofolate biosynthetic process"/>
    <property type="evidence" value="ECO:0007669"/>
    <property type="project" value="UniProtKB-UniPathway"/>
</dbReference>
<dbReference type="PANTHER" id="PTHR48069">
    <property type="entry name" value="DIHYDROFOLATE REDUCTASE"/>
    <property type="match status" value="1"/>
</dbReference>
<dbReference type="AlphaFoldDB" id="A0A5C5FRT7"/>
<evidence type="ECO:0000256" key="2">
    <source>
        <dbReference type="ARBA" id="ARBA00012856"/>
    </source>
</evidence>
<dbReference type="InterPro" id="IPR017925">
    <property type="entry name" value="DHFR_CS"/>
</dbReference>
<dbReference type="STRING" id="5288.A0A5C5FRT7"/>
<dbReference type="Proteomes" id="UP000311382">
    <property type="component" value="Unassembled WGS sequence"/>
</dbReference>
<dbReference type="GO" id="GO:0005739">
    <property type="term" value="C:mitochondrion"/>
    <property type="evidence" value="ECO:0007669"/>
    <property type="project" value="TreeGrafter"/>
</dbReference>